<keyword evidence="3" id="KW-1185">Reference proteome</keyword>
<evidence type="ECO:0000313" key="2">
    <source>
        <dbReference type="EMBL" id="KAK9094912.1"/>
    </source>
</evidence>
<sequence>MGSPPLGQSATTGRRSGQSGRGPQHRKRLGSQGTKQRRARATPPTAIRKSSSYPSHGRLTGQGVS</sequence>
<evidence type="ECO:0000256" key="1">
    <source>
        <dbReference type="SAM" id="MobiDB-lite"/>
    </source>
</evidence>
<feature type="compositionally biased region" description="Basic residues" evidence="1">
    <location>
        <begin position="23"/>
        <end position="40"/>
    </location>
</feature>
<dbReference type="Proteomes" id="UP001419268">
    <property type="component" value="Unassembled WGS sequence"/>
</dbReference>
<reference evidence="2 3" key="1">
    <citation type="submission" date="2024-01" db="EMBL/GenBank/DDBJ databases">
        <title>Genome assemblies of Stephania.</title>
        <authorList>
            <person name="Yang L."/>
        </authorList>
    </citation>
    <scope>NUCLEOTIDE SEQUENCE [LARGE SCALE GENOMIC DNA]</scope>
    <source>
        <strain evidence="2">JXDWG</strain>
        <tissue evidence="2">Leaf</tissue>
    </source>
</reference>
<name>A0AAP0EN75_9MAGN</name>
<accession>A0AAP0EN75</accession>
<organism evidence="2 3">
    <name type="scientific">Stephania cephalantha</name>
    <dbReference type="NCBI Taxonomy" id="152367"/>
    <lineage>
        <taxon>Eukaryota</taxon>
        <taxon>Viridiplantae</taxon>
        <taxon>Streptophyta</taxon>
        <taxon>Embryophyta</taxon>
        <taxon>Tracheophyta</taxon>
        <taxon>Spermatophyta</taxon>
        <taxon>Magnoliopsida</taxon>
        <taxon>Ranunculales</taxon>
        <taxon>Menispermaceae</taxon>
        <taxon>Menispermoideae</taxon>
        <taxon>Cissampelideae</taxon>
        <taxon>Stephania</taxon>
    </lineage>
</organism>
<protein>
    <submittedName>
        <fullName evidence="2">Uncharacterized protein</fullName>
    </submittedName>
</protein>
<evidence type="ECO:0000313" key="3">
    <source>
        <dbReference type="Proteomes" id="UP001419268"/>
    </source>
</evidence>
<proteinExistence type="predicted"/>
<gene>
    <name evidence="2" type="ORF">Scep_026381</name>
</gene>
<feature type="compositionally biased region" description="Low complexity" evidence="1">
    <location>
        <begin position="13"/>
        <end position="22"/>
    </location>
</feature>
<feature type="compositionally biased region" description="Polar residues" evidence="1">
    <location>
        <begin position="1"/>
        <end position="12"/>
    </location>
</feature>
<dbReference type="EMBL" id="JBBNAG010000011">
    <property type="protein sequence ID" value="KAK9094912.1"/>
    <property type="molecule type" value="Genomic_DNA"/>
</dbReference>
<comment type="caution">
    <text evidence="2">The sequence shown here is derived from an EMBL/GenBank/DDBJ whole genome shotgun (WGS) entry which is preliminary data.</text>
</comment>
<feature type="region of interest" description="Disordered" evidence="1">
    <location>
        <begin position="1"/>
        <end position="65"/>
    </location>
</feature>
<dbReference type="AlphaFoldDB" id="A0AAP0EN75"/>